<evidence type="ECO:0000259" key="1">
    <source>
        <dbReference type="Pfam" id="PF24745"/>
    </source>
</evidence>
<dbReference type="Pfam" id="PF24745">
    <property type="entry name" value="DUF7693"/>
    <property type="match status" value="1"/>
</dbReference>
<name>A0A5E7BTR6_PSEFL</name>
<evidence type="ECO:0000313" key="3">
    <source>
        <dbReference type="Proteomes" id="UP000337909"/>
    </source>
</evidence>
<accession>A0A5E7BTR6</accession>
<protein>
    <recommendedName>
        <fullName evidence="1">DUF7693 domain-containing protein</fullName>
    </recommendedName>
</protein>
<sequence>MLKDVALDTRVMTRASSEPWSESYSNYISVEIDGWHLAILNDCDSLDYCEYVS</sequence>
<reference evidence="2 3" key="1">
    <citation type="submission" date="2019-09" db="EMBL/GenBank/DDBJ databases">
        <authorList>
            <person name="Chandra G."/>
            <person name="Truman W A."/>
        </authorList>
    </citation>
    <scope>NUCLEOTIDE SEQUENCE [LARGE SCALE GENOMIC DNA]</scope>
    <source>
        <strain evidence="2">PS691</strain>
    </source>
</reference>
<dbReference type="EMBL" id="CABVHQ010000015">
    <property type="protein sequence ID" value="VVN91694.1"/>
    <property type="molecule type" value="Genomic_DNA"/>
</dbReference>
<dbReference type="InterPro" id="IPR056110">
    <property type="entry name" value="DUF7693"/>
</dbReference>
<feature type="domain" description="DUF7693" evidence="1">
    <location>
        <begin position="1"/>
        <end position="52"/>
    </location>
</feature>
<evidence type="ECO:0000313" key="2">
    <source>
        <dbReference type="EMBL" id="VVN91694.1"/>
    </source>
</evidence>
<dbReference type="AlphaFoldDB" id="A0A5E7BTR6"/>
<dbReference type="Proteomes" id="UP000337909">
    <property type="component" value="Unassembled WGS sequence"/>
</dbReference>
<gene>
    <name evidence="2" type="ORF">PS691_01917</name>
</gene>
<proteinExistence type="predicted"/>
<organism evidence="2 3">
    <name type="scientific">Pseudomonas fluorescens</name>
    <dbReference type="NCBI Taxonomy" id="294"/>
    <lineage>
        <taxon>Bacteria</taxon>
        <taxon>Pseudomonadati</taxon>
        <taxon>Pseudomonadota</taxon>
        <taxon>Gammaproteobacteria</taxon>
        <taxon>Pseudomonadales</taxon>
        <taxon>Pseudomonadaceae</taxon>
        <taxon>Pseudomonas</taxon>
    </lineage>
</organism>